<dbReference type="Proteomes" id="UP000799428">
    <property type="component" value="Unassembled WGS sequence"/>
</dbReference>
<feature type="chain" id="PRO_5026109973" evidence="1">
    <location>
        <begin position="25"/>
        <end position="153"/>
    </location>
</feature>
<dbReference type="AlphaFoldDB" id="A0A6G1KS02"/>
<keyword evidence="3" id="KW-1185">Reference proteome</keyword>
<reference evidence="2" key="1">
    <citation type="journal article" date="2020" name="Stud. Mycol.">
        <title>101 Dothideomycetes genomes: a test case for predicting lifestyles and emergence of pathogens.</title>
        <authorList>
            <person name="Haridas S."/>
            <person name="Albert R."/>
            <person name="Binder M."/>
            <person name="Bloem J."/>
            <person name="Labutti K."/>
            <person name="Salamov A."/>
            <person name="Andreopoulos B."/>
            <person name="Baker S."/>
            <person name="Barry K."/>
            <person name="Bills G."/>
            <person name="Bluhm B."/>
            <person name="Cannon C."/>
            <person name="Castanera R."/>
            <person name="Culley D."/>
            <person name="Daum C."/>
            <person name="Ezra D."/>
            <person name="Gonzalez J."/>
            <person name="Henrissat B."/>
            <person name="Kuo A."/>
            <person name="Liang C."/>
            <person name="Lipzen A."/>
            <person name="Lutzoni F."/>
            <person name="Magnuson J."/>
            <person name="Mondo S."/>
            <person name="Nolan M."/>
            <person name="Ohm R."/>
            <person name="Pangilinan J."/>
            <person name="Park H.-J."/>
            <person name="Ramirez L."/>
            <person name="Alfaro M."/>
            <person name="Sun H."/>
            <person name="Tritt A."/>
            <person name="Yoshinaga Y."/>
            <person name="Zwiers L.-H."/>
            <person name="Turgeon B."/>
            <person name="Goodwin S."/>
            <person name="Spatafora J."/>
            <person name="Crous P."/>
            <person name="Grigoriev I."/>
        </authorList>
    </citation>
    <scope>NUCLEOTIDE SEQUENCE</scope>
    <source>
        <strain evidence="2">CBS 279.74</strain>
    </source>
</reference>
<proteinExistence type="predicted"/>
<dbReference type="EMBL" id="MU005764">
    <property type="protein sequence ID" value="KAF2715107.1"/>
    <property type="molecule type" value="Genomic_DNA"/>
</dbReference>
<evidence type="ECO:0000313" key="3">
    <source>
        <dbReference type="Proteomes" id="UP000799428"/>
    </source>
</evidence>
<gene>
    <name evidence="2" type="ORF">K504DRAFT_529328</name>
</gene>
<keyword evidence="1" id="KW-0732">Signal</keyword>
<evidence type="ECO:0000313" key="2">
    <source>
        <dbReference type="EMBL" id="KAF2715107.1"/>
    </source>
</evidence>
<protein>
    <submittedName>
        <fullName evidence="2">Uncharacterized protein</fullName>
    </submittedName>
</protein>
<sequence length="153" mass="16543">MTILYHTFMLHLAALVMLLLPIVALSVPPRLYPRTGNNTNTCFSPIGERCLGRQISPSLAATAIQKACAQIPTCVPGQDNYAAVNGKIPGYTATLDLGIQCAGVTHWSEENCKALFTGQIDERCQKIYPSVNFQLGYARSACDDTFVSLNFGG</sequence>
<evidence type="ECO:0000256" key="1">
    <source>
        <dbReference type="SAM" id="SignalP"/>
    </source>
</evidence>
<dbReference type="OrthoDB" id="3780398at2759"/>
<accession>A0A6G1KS02</accession>
<name>A0A6G1KS02_9PLEO</name>
<organism evidence="2 3">
    <name type="scientific">Pleomassaria siparia CBS 279.74</name>
    <dbReference type="NCBI Taxonomy" id="1314801"/>
    <lineage>
        <taxon>Eukaryota</taxon>
        <taxon>Fungi</taxon>
        <taxon>Dikarya</taxon>
        <taxon>Ascomycota</taxon>
        <taxon>Pezizomycotina</taxon>
        <taxon>Dothideomycetes</taxon>
        <taxon>Pleosporomycetidae</taxon>
        <taxon>Pleosporales</taxon>
        <taxon>Pleomassariaceae</taxon>
        <taxon>Pleomassaria</taxon>
    </lineage>
</organism>
<feature type="signal peptide" evidence="1">
    <location>
        <begin position="1"/>
        <end position="24"/>
    </location>
</feature>